<gene>
    <name evidence="2" type="ordered locus">ROP_27280</name>
</gene>
<dbReference type="HOGENOM" id="CLU_2510501_0_0_11"/>
<name>C1B549_RHOOB</name>
<dbReference type="Proteomes" id="UP000002212">
    <property type="component" value="Chromosome"/>
</dbReference>
<evidence type="ECO:0000313" key="2">
    <source>
        <dbReference type="EMBL" id="BAH50975.1"/>
    </source>
</evidence>
<protein>
    <submittedName>
        <fullName evidence="2">Uncharacterized protein</fullName>
    </submittedName>
</protein>
<dbReference type="STRING" id="632772.ROP_27280"/>
<reference evidence="2 3" key="1">
    <citation type="submission" date="2009-03" db="EMBL/GenBank/DDBJ databases">
        <title>Comparison of the complete genome sequences of Rhodococcus erythropolis PR4 and Rhodococcus opacus B4.</title>
        <authorList>
            <person name="Takarada H."/>
            <person name="Sekine M."/>
            <person name="Hosoyama A."/>
            <person name="Yamada R."/>
            <person name="Fujisawa T."/>
            <person name="Omata S."/>
            <person name="Shimizu A."/>
            <person name="Tsukatani N."/>
            <person name="Tanikawa S."/>
            <person name="Fujita N."/>
            <person name="Harayama S."/>
        </authorList>
    </citation>
    <scope>NUCLEOTIDE SEQUENCE [LARGE SCALE GENOMIC DNA]</scope>
    <source>
        <strain evidence="2 3">B4</strain>
    </source>
</reference>
<dbReference type="KEGG" id="rop:ROP_27280"/>
<keyword evidence="1" id="KW-1133">Transmembrane helix</keyword>
<dbReference type="EMBL" id="AP011115">
    <property type="protein sequence ID" value="BAH50975.1"/>
    <property type="molecule type" value="Genomic_DNA"/>
</dbReference>
<keyword evidence="1" id="KW-0472">Membrane</keyword>
<evidence type="ECO:0000256" key="1">
    <source>
        <dbReference type="SAM" id="Phobius"/>
    </source>
</evidence>
<keyword evidence="1" id="KW-0812">Transmembrane</keyword>
<feature type="transmembrane region" description="Helical" evidence="1">
    <location>
        <begin position="28"/>
        <end position="50"/>
    </location>
</feature>
<dbReference type="AlphaFoldDB" id="C1B549"/>
<accession>C1B549</accession>
<proteinExistence type="predicted"/>
<evidence type="ECO:0000313" key="3">
    <source>
        <dbReference type="Proteomes" id="UP000002212"/>
    </source>
</evidence>
<organism evidence="2 3">
    <name type="scientific">Rhodococcus opacus (strain B4)</name>
    <dbReference type="NCBI Taxonomy" id="632772"/>
    <lineage>
        <taxon>Bacteria</taxon>
        <taxon>Bacillati</taxon>
        <taxon>Actinomycetota</taxon>
        <taxon>Actinomycetes</taxon>
        <taxon>Mycobacteriales</taxon>
        <taxon>Nocardiaceae</taxon>
        <taxon>Rhodococcus</taxon>
    </lineage>
</organism>
<sequence length="85" mass="8802">MLTAGYYFVSTWRPQLIKATSGDAGSGALASIMVGVGSVVGASLFGAFGLRPHCSAVASSRAFRATPPPRLRCTRCSRGPRGTAR</sequence>